<dbReference type="Gene3D" id="1.20.1560.10">
    <property type="entry name" value="ABC transporter type 1, transmembrane domain"/>
    <property type="match status" value="1"/>
</dbReference>
<dbReference type="EMBL" id="JACLAX010000010">
    <property type="protein sequence ID" value="MBC2669665.1"/>
    <property type="molecule type" value="Genomic_DNA"/>
</dbReference>
<sequence>MTWRPAALRRAEGRRLFAPEVVQTSSMDCGPAALKCLLEGHGVRVSYGRLREACQTNVDGTSIDAIEAVARQLGIRAEQVLVPSDFICLDDAPRFPAVVVVNHADTATHFVVVWARHGNWLQIMDPAVGRRWVSQREFEESVFTHRQSVLAPDWRDWCDSEDFRGPMAARMAALGLDETAAAALLAEATADPGWFGCGALDAAVRLCRALVAADGLARGTEAARVLRALFRDTTASGHHIFAIIPPEYWSALPDITNTDPTCEMLVIRGGVMLKTAGHDAAAADAAQAVLPPELAAALTEPTVRPMARVWAMLRADPAFRPALPVLAVLGQGLAVLGQALVFRGLIEVAQQLQLPLQRVAALVAILLLALMTGLLDLGLAAMAIGQGRRLEARLRGAILAKLPRLRDRYFQSRPITDMADRSHAIHLVRGLPALVVQAAQAVSDLAFTLLALAWIAPASLGWALALSIVAGAVPLLVQPLLNERDLAVRNHGGALHGFFLDALLGLAPIRAHRAQRAIARQHESLLVEWAGAARGLARWSVVSEGVQALLTLGLAAALLTSHFADRGGIRGTDLLLVFWVLRLPGAAQRLAGLARSYPAMRNALLRQLEPLDAPDEDAAAARQAAAPAATGPARIAITGGQVVAGGHAILRDVTLTIAPGEHVAIVGRSGAGKSSLLGLLLGWHQLASGELLVDGLPLGAERLAALRLETAWVDPQVQVWNRTLLDNLTYAVDGQDLSRVRELVEASGLMGVSTRLPQGLQSPLGEGGALLSGGEGQRVRLGRALLSRSSRLALLDEPFRGLDREQRRHLLASARSWWGQTTLLCVSHDIAETLDFPRVLVIEDGRIAEDGCPADLARGQTRYRALLESELRIRHDRWSGHDWRRWQVSGGTVTEQGSAS</sequence>
<feature type="domain" description="ABC transporter" evidence="10">
    <location>
        <begin position="635"/>
        <end position="869"/>
    </location>
</feature>
<dbReference type="GO" id="GO:0005524">
    <property type="term" value="F:ATP binding"/>
    <property type="evidence" value="ECO:0007669"/>
    <property type="project" value="UniProtKB-KW"/>
</dbReference>
<dbReference type="GO" id="GO:0034040">
    <property type="term" value="F:ATPase-coupled lipid transmembrane transporter activity"/>
    <property type="evidence" value="ECO:0007669"/>
    <property type="project" value="TreeGrafter"/>
</dbReference>
<evidence type="ECO:0000259" key="11">
    <source>
        <dbReference type="PROSITE" id="PS50929"/>
    </source>
</evidence>
<dbReference type="PANTHER" id="PTHR24221:SF654">
    <property type="entry name" value="ATP-BINDING CASSETTE SUB-FAMILY B MEMBER 6"/>
    <property type="match status" value="1"/>
</dbReference>
<evidence type="ECO:0000256" key="3">
    <source>
        <dbReference type="ARBA" id="ARBA00022741"/>
    </source>
</evidence>
<gene>
    <name evidence="13" type="ORF">H7F53_10970</name>
</gene>
<dbReference type="Pfam" id="PF00005">
    <property type="entry name" value="ABC_tran"/>
    <property type="match status" value="1"/>
</dbReference>
<keyword evidence="6 9" id="KW-1133">Transmembrane helix</keyword>
<evidence type="ECO:0000256" key="7">
    <source>
        <dbReference type="ARBA" id="ARBA00023136"/>
    </source>
</evidence>
<feature type="transmembrane region" description="Helical" evidence="9">
    <location>
        <begin position="361"/>
        <end position="385"/>
    </location>
</feature>
<evidence type="ECO:0000256" key="8">
    <source>
        <dbReference type="ARBA" id="ARBA00043264"/>
    </source>
</evidence>
<dbReference type="PROSITE" id="PS50990">
    <property type="entry name" value="PEPTIDASE_C39"/>
    <property type="match status" value="1"/>
</dbReference>
<dbReference type="InterPro" id="IPR011527">
    <property type="entry name" value="ABC1_TM_dom"/>
</dbReference>
<evidence type="ECO:0000313" key="14">
    <source>
        <dbReference type="Proteomes" id="UP000551327"/>
    </source>
</evidence>
<dbReference type="SUPFAM" id="SSF52540">
    <property type="entry name" value="P-loop containing nucleoside triphosphate hydrolases"/>
    <property type="match status" value="1"/>
</dbReference>
<feature type="transmembrane region" description="Helical" evidence="9">
    <location>
        <begin position="322"/>
        <end position="341"/>
    </location>
</feature>
<dbReference type="GO" id="GO:0015031">
    <property type="term" value="P:protein transport"/>
    <property type="evidence" value="ECO:0007669"/>
    <property type="project" value="UniProtKB-KW"/>
</dbReference>
<dbReference type="GO" id="GO:0043213">
    <property type="term" value="P:bacteriocin transport"/>
    <property type="evidence" value="ECO:0007669"/>
    <property type="project" value="UniProtKB-KW"/>
</dbReference>
<dbReference type="InterPro" id="IPR027417">
    <property type="entry name" value="P-loop_NTPase"/>
</dbReference>
<protein>
    <submittedName>
        <fullName evidence="13">ATP-binding cassette domain-containing protein</fullName>
    </submittedName>
</protein>
<evidence type="ECO:0000256" key="6">
    <source>
        <dbReference type="ARBA" id="ARBA00022989"/>
    </source>
</evidence>
<keyword evidence="7 9" id="KW-0472">Membrane</keyword>
<dbReference type="PROSITE" id="PS50893">
    <property type="entry name" value="ABC_TRANSPORTER_2"/>
    <property type="match status" value="1"/>
</dbReference>
<evidence type="ECO:0000313" key="13">
    <source>
        <dbReference type="EMBL" id="MBC2669665.1"/>
    </source>
</evidence>
<comment type="caution">
    <text evidence="13">The sequence shown here is derived from an EMBL/GenBank/DDBJ whole genome shotgun (WGS) entry which is preliminary data.</text>
</comment>
<dbReference type="InterPro" id="IPR005074">
    <property type="entry name" value="Peptidase_C39"/>
</dbReference>
<keyword evidence="2 9" id="KW-0812">Transmembrane</keyword>
<dbReference type="Gene3D" id="3.40.50.300">
    <property type="entry name" value="P-loop containing nucleotide triphosphate hydrolases"/>
    <property type="match status" value="1"/>
</dbReference>
<dbReference type="Proteomes" id="UP000551327">
    <property type="component" value="Unassembled WGS sequence"/>
</dbReference>
<evidence type="ECO:0000259" key="12">
    <source>
        <dbReference type="PROSITE" id="PS50990"/>
    </source>
</evidence>
<dbReference type="InterPro" id="IPR039421">
    <property type="entry name" value="Type_1_exporter"/>
</dbReference>
<keyword evidence="8" id="KW-0080">Bacteriocin transport</keyword>
<organism evidence="13 14">
    <name type="scientific">Novosphingobium piscinae</name>
    <dbReference type="NCBI Taxonomy" id="1507448"/>
    <lineage>
        <taxon>Bacteria</taxon>
        <taxon>Pseudomonadati</taxon>
        <taxon>Pseudomonadota</taxon>
        <taxon>Alphaproteobacteria</taxon>
        <taxon>Sphingomonadales</taxon>
        <taxon>Sphingomonadaceae</taxon>
        <taxon>Novosphingobium</taxon>
    </lineage>
</organism>
<dbReference type="GO" id="GO:0008233">
    <property type="term" value="F:peptidase activity"/>
    <property type="evidence" value="ECO:0007669"/>
    <property type="project" value="InterPro"/>
</dbReference>
<dbReference type="GO" id="GO:0005886">
    <property type="term" value="C:plasma membrane"/>
    <property type="evidence" value="ECO:0007669"/>
    <property type="project" value="UniProtKB-SubCell"/>
</dbReference>
<keyword evidence="3" id="KW-0547">Nucleotide-binding</keyword>
<evidence type="ECO:0000256" key="2">
    <source>
        <dbReference type="ARBA" id="ARBA00022692"/>
    </source>
</evidence>
<evidence type="ECO:0000256" key="1">
    <source>
        <dbReference type="ARBA" id="ARBA00004651"/>
    </source>
</evidence>
<dbReference type="GO" id="GO:0016887">
    <property type="term" value="F:ATP hydrolysis activity"/>
    <property type="evidence" value="ECO:0007669"/>
    <property type="project" value="InterPro"/>
</dbReference>
<dbReference type="Pfam" id="PF03412">
    <property type="entry name" value="Peptidase_C39"/>
    <property type="match status" value="1"/>
</dbReference>
<dbReference type="AlphaFoldDB" id="A0A7X1FZ54"/>
<dbReference type="PROSITE" id="PS50929">
    <property type="entry name" value="ABC_TM1F"/>
    <property type="match status" value="1"/>
</dbReference>
<keyword evidence="14" id="KW-1185">Reference proteome</keyword>
<comment type="subcellular location">
    <subcellularLocation>
        <location evidence="1">Cell membrane</location>
        <topology evidence="1">Multi-pass membrane protein</topology>
    </subcellularLocation>
</comment>
<feature type="domain" description="ABC transmembrane type-1" evidence="11">
    <location>
        <begin position="325"/>
        <end position="599"/>
    </location>
</feature>
<keyword evidence="5" id="KW-0653">Protein transport</keyword>
<evidence type="ECO:0000256" key="4">
    <source>
        <dbReference type="ARBA" id="ARBA00022840"/>
    </source>
</evidence>
<reference evidence="13 14" key="1">
    <citation type="submission" date="2020-08" db="EMBL/GenBank/DDBJ databases">
        <title>The genome sequence of type strain Novosphingobium piscinae KCTC 42194.</title>
        <authorList>
            <person name="Liu Y."/>
        </authorList>
    </citation>
    <scope>NUCLEOTIDE SEQUENCE [LARGE SCALE GENOMIC DNA]</scope>
    <source>
        <strain evidence="13 14">KCTC 42194</strain>
    </source>
</reference>
<dbReference type="GO" id="GO:0006508">
    <property type="term" value="P:proteolysis"/>
    <property type="evidence" value="ECO:0007669"/>
    <property type="project" value="InterPro"/>
</dbReference>
<dbReference type="RefSeq" id="WP_185679533.1">
    <property type="nucleotide sequence ID" value="NZ_JACLAX010000010.1"/>
</dbReference>
<feature type="domain" description="Peptidase C39" evidence="12">
    <location>
        <begin position="23"/>
        <end position="149"/>
    </location>
</feature>
<evidence type="ECO:0000256" key="9">
    <source>
        <dbReference type="SAM" id="Phobius"/>
    </source>
</evidence>
<proteinExistence type="predicted"/>
<dbReference type="PANTHER" id="PTHR24221">
    <property type="entry name" value="ATP-BINDING CASSETTE SUB-FAMILY B"/>
    <property type="match status" value="1"/>
</dbReference>
<evidence type="ECO:0000256" key="5">
    <source>
        <dbReference type="ARBA" id="ARBA00022927"/>
    </source>
</evidence>
<dbReference type="InterPro" id="IPR003439">
    <property type="entry name" value="ABC_transporter-like_ATP-bd"/>
</dbReference>
<dbReference type="InterPro" id="IPR036640">
    <property type="entry name" value="ABC1_TM_sf"/>
</dbReference>
<keyword evidence="4 13" id="KW-0067">ATP-binding</keyword>
<dbReference type="SUPFAM" id="SSF90123">
    <property type="entry name" value="ABC transporter transmembrane region"/>
    <property type="match status" value="1"/>
</dbReference>
<dbReference type="InterPro" id="IPR003593">
    <property type="entry name" value="AAA+_ATPase"/>
</dbReference>
<name>A0A7X1FZ54_9SPHN</name>
<accession>A0A7X1FZ54</accession>
<dbReference type="Gene3D" id="3.90.70.10">
    <property type="entry name" value="Cysteine proteinases"/>
    <property type="match status" value="1"/>
</dbReference>
<dbReference type="GO" id="GO:0140359">
    <property type="term" value="F:ABC-type transporter activity"/>
    <property type="evidence" value="ECO:0007669"/>
    <property type="project" value="InterPro"/>
</dbReference>
<keyword evidence="5" id="KW-0813">Transport</keyword>
<evidence type="ECO:0000259" key="10">
    <source>
        <dbReference type="PROSITE" id="PS50893"/>
    </source>
</evidence>
<dbReference type="SMART" id="SM00382">
    <property type="entry name" value="AAA"/>
    <property type="match status" value="1"/>
</dbReference>